<evidence type="ECO:0000256" key="7">
    <source>
        <dbReference type="ARBA" id="ARBA00022833"/>
    </source>
</evidence>
<comment type="subcellular location">
    <subcellularLocation>
        <location evidence="1">Cytoplasm</location>
    </subcellularLocation>
</comment>
<accession>A0A1Q6SHP7</accession>
<evidence type="ECO:0000256" key="2">
    <source>
        <dbReference type="ARBA" id="ARBA00007957"/>
    </source>
</evidence>
<dbReference type="EMBL" id="QSHO01000005">
    <property type="protein sequence ID" value="RHC17871.1"/>
    <property type="molecule type" value="Genomic_DNA"/>
</dbReference>
<protein>
    <submittedName>
        <fullName evidence="13">Transcriptional repressor</fullName>
    </submittedName>
</protein>
<dbReference type="EMBL" id="QRID01000023">
    <property type="protein sequence ID" value="RHG25640.1"/>
    <property type="molecule type" value="Genomic_DNA"/>
</dbReference>
<proteinExistence type="inferred from homology"/>
<dbReference type="Proteomes" id="UP000284465">
    <property type="component" value="Unassembled WGS sequence"/>
</dbReference>
<dbReference type="GO" id="GO:0008270">
    <property type="term" value="F:zinc ion binding"/>
    <property type="evidence" value="ECO:0007669"/>
    <property type="project" value="TreeGrafter"/>
</dbReference>
<evidence type="ECO:0000313" key="14">
    <source>
        <dbReference type="EMBL" id="RHC17871.1"/>
    </source>
</evidence>
<keyword evidence="7 11" id="KW-0862">Zinc</keyword>
<organism evidence="13 18">
    <name type="scientific">Roseburia intestinalis</name>
    <dbReference type="NCBI Taxonomy" id="166486"/>
    <lineage>
        <taxon>Bacteria</taxon>
        <taxon>Bacillati</taxon>
        <taxon>Bacillota</taxon>
        <taxon>Clostridia</taxon>
        <taxon>Lachnospirales</taxon>
        <taxon>Lachnospiraceae</taxon>
        <taxon>Roseburia</taxon>
    </lineage>
</organism>
<dbReference type="InterPro" id="IPR036390">
    <property type="entry name" value="WH_DNA-bd_sf"/>
</dbReference>
<keyword evidence="4" id="KW-0963">Cytoplasm</keyword>
<feature type="binding site" evidence="11">
    <location>
        <position position="93"/>
    </location>
    <ligand>
        <name>Zn(2+)</name>
        <dbReference type="ChEBI" id="CHEBI:29105"/>
    </ligand>
</feature>
<dbReference type="EMBL" id="QSFP01000010">
    <property type="protein sequence ID" value="RHA66911.1"/>
    <property type="molecule type" value="Genomic_DNA"/>
</dbReference>
<sequence length="138" mass="15928">MPGSGYATISRKKILEFLKKNSDRTVAVADIDHYLRTQDCEVNITTIYRYLDKLAKDGTVIKYVAEKGNQAVYQYVELGHHCEEHLHLQCVKCGKIIHLECEFMDEISEHILKDHGFRLQCKNSILYGMCSACQEKEE</sequence>
<evidence type="ECO:0000256" key="10">
    <source>
        <dbReference type="ARBA" id="ARBA00023163"/>
    </source>
</evidence>
<reference evidence="16 17" key="1">
    <citation type="submission" date="2018-08" db="EMBL/GenBank/DDBJ databases">
        <title>A genome reference for cultivated species of the human gut microbiota.</title>
        <authorList>
            <person name="Zou Y."/>
            <person name="Xue W."/>
            <person name="Luo G."/>
        </authorList>
    </citation>
    <scope>NUCLEOTIDE SEQUENCE [LARGE SCALE GENOMIC DNA]</scope>
    <source>
        <strain evidence="15 17">AM22-21LB</strain>
        <strain evidence="14 16">AM37-1AC</strain>
        <strain evidence="13 18">AM43-11</strain>
    </source>
</reference>
<evidence type="ECO:0000256" key="6">
    <source>
        <dbReference type="ARBA" id="ARBA00022723"/>
    </source>
</evidence>
<keyword evidence="5" id="KW-0678">Repressor</keyword>
<evidence type="ECO:0000313" key="13">
    <source>
        <dbReference type="EMBL" id="RHA66911.1"/>
    </source>
</evidence>
<evidence type="ECO:0000256" key="9">
    <source>
        <dbReference type="ARBA" id="ARBA00023125"/>
    </source>
</evidence>
<keyword evidence="8" id="KW-0805">Transcription regulation</keyword>
<evidence type="ECO:0000256" key="11">
    <source>
        <dbReference type="PIRSR" id="PIRSR602481-1"/>
    </source>
</evidence>
<dbReference type="InterPro" id="IPR043135">
    <property type="entry name" value="Fur_C"/>
</dbReference>
<dbReference type="InterPro" id="IPR036388">
    <property type="entry name" value="WH-like_DNA-bd_sf"/>
</dbReference>
<comment type="caution">
    <text evidence="13">The sequence shown here is derived from an EMBL/GenBank/DDBJ whole genome shotgun (WGS) entry which is preliminary data.</text>
</comment>
<dbReference type="GO" id="GO:0003700">
    <property type="term" value="F:DNA-binding transcription factor activity"/>
    <property type="evidence" value="ECO:0007669"/>
    <property type="project" value="InterPro"/>
</dbReference>
<feature type="binding site" evidence="11">
    <location>
        <position position="130"/>
    </location>
    <ligand>
        <name>Zn(2+)</name>
        <dbReference type="ChEBI" id="CHEBI:29105"/>
    </ligand>
</feature>
<evidence type="ECO:0000256" key="1">
    <source>
        <dbReference type="ARBA" id="ARBA00004496"/>
    </source>
</evidence>
<evidence type="ECO:0000313" key="16">
    <source>
        <dbReference type="Proteomes" id="UP000283513"/>
    </source>
</evidence>
<keyword evidence="6 11" id="KW-0479">Metal-binding</keyword>
<comment type="subunit">
    <text evidence="3">Homodimer.</text>
</comment>
<evidence type="ECO:0000313" key="18">
    <source>
        <dbReference type="Proteomes" id="UP000284465"/>
    </source>
</evidence>
<feature type="binding site" evidence="11">
    <location>
        <position position="90"/>
    </location>
    <ligand>
        <name>Zn(2+)</name>
        <dbReference type="ChEBI" id="CHEBI:29105"/>
    </ligand>
</feature>
<dbReference type="AlphaFoldDB" id="A0A1Q6SHP7"/>
<dbReference type="GO" id="GO:1900705">
    <property type="term" value="P:negative regulation of siderophore biosynthetic process"/>
    <property type="evidence" value="ECO:0007669"/>
    <property type="project" value="TreeGrafter"/>
</dbReference>
<evidence type="ECO:0000256" key="5">
    <source>
        <dbReference type="ARBA" id="ARBA00022491"/>
    </source>
</evidence>
<comment type="cofactor">
    <cofactor evidence="12">
        <name>Mn(2+)</name>
        <dbReference type="ChEBI" id="CHEBI:29035"/>
    </cofactor>
    <cofactor evidence="12">
        <name>Fe(2+)</name>
        <dbReference type="ChEBI" id="CHEBI:29033"/>
    </cofactor>
    <text evidence="12">Binds 1 Mn(2+) or Fe(2+) ion per subunit.</text>
</comment>
<evidence type="ECO:0000313" key="17">
    <source>
        <dbReference type="Proteomes" id="UP000284051"/>
    </source>
</evidence>
<keyword evidence="12" id="KW-0408">Iron</keyword>
<comment type="cofactor">
    <cofactor evidence="11">
        <name>Zn(2+)</name>
        <dbReference type="ChEBI" id="CHEBI:29105"/>
    </cofactor>
    <text evidence="11">Binds 1 zinc ion per subunit.</text>
</comment>
<dbReference type="Gene3D" id="1.10.10.10">
    <property type="entry name" value="Winged helix-like DNA-binding domain superfamily/Winged helix DNA-binding domain"/>
    <property type="match status" value="1"/>
</dbReference>
<gene>
    <name evidence="15" type="ORF">DW264_16800</name>
    <name evidence="14" type="ORF">DW856_06915</name>
    <name evidence="13" type="ORF">DW927_09955</name>
</gene>
<dbReference type="GO" id="GO:0000976">
    <property type="term" value="F:transcription cis-regulatory region binding"/>
    <property type="evidence" value="ECO:0007669"/>
    <property type="project" value="TreeGrafter"/>
</dbReference>
<evidence type="ECO:0000313" key="15">
    <source>
        <dbReference type="EMBL" id="RHG25640.1"/>
    </source>
</evidence>
<dbReference type="PANTHER" id="PTHR33202">
    <property type="entry name" value="ZINC UPTAKE REGULATION PROTEIN"/>
    <property type="match status" value="1"/>
</dbReference>
<evidence type="ECO:0000256" key="8">
    <source>
        <dbReference type="ARBA" id="ARBA00023015"/>
    </source>
</evidence>
<evidence type="ECO:0000256" key="3">
    <source>
        <dbReference type="ARBA" id="ARBA00011738"/>
    </source>
</evidence>
<feature type="binding site" evidence="11">
    <location>
        <position position="133"/>
    </location>
    <ligand>
        <name>Zn(2+)</name>
        <dbReference type="ChEBI" id="CHEBI:29105"/>
    </ligand>
</feature>
<dbReference type="PANTHER" id="PTHR33202:SF2">
    <property type="entry name" value="FERRIC UPTAKE REGULATION PROTEIN"/>
    <property type="match status" value="1"/>
</dbReference>
<feature type="binding site" evidence="12">
    <location>
        <position position="80"/>
    </location>
    <ligand>
        <name>Fe cation</name>
        <dbReference type="ChEBI" id="CHEBI:24875"/>
    </ligand>
</feature>
<dbReference type="Proteomes" id="UP000284051">
    <property type="component" value="Unassembled WGS sequence"/>
</dbReference>
<evidence type="ECO:0000256" key="4">
    <source>
        <dbReference type="ARBA" id="ARBA00022490"/>
    </source>
</evidence>
<name>A0A1Q6SHP7_9FIRM</name>
<dbReference type="GO" id="GO:0045892">
    <property type="term" value="P:negative regulation of DNA-templated transcription"/>
    <property type="evidence" value="ECO:0007669"/>
    <property type="project" value="TreeGrafter"/>
</dbReference>
<keyword evidence="10" id="KW-0804">Transcription</keyword>
<keyword evidence="9" id="KW-0238">DNA-binding</keyword>
<dbReference type="Gene3D" id="3.30.1490.190">
    <property type="match status" value="1"/>
</dbReference>
<comment type="similarity">
    <text evidence="2">Belongs to the Fur family.</text>
</comment>
<dbReference type="GO" id="GO:0005829">
    <property type="term" value="C:cytosol"/>
    <property type="evidence" value="ECO:0007669"/>
    <property type="project" value="TreeGrafter"/>
</dbReference>
<dbReference type="InterPro" id="IPR002481">
    <property type="entry name" value="FUR"/>
</dbReference>
<evidence type="ECO:0000256" key="12">
    <source>
        <dbReference type="PIRSR" id="PIRSR602481-2"/>
    </source>
</evidence>
<dbReference type="Pfam" id="PF01475">
    <property type="entry name" value="FUR"/>
    <property type="match status" value="1"/>
</dbReference>
<dbReference type="Proteomes" id="UP000283513">
    <property type="component" value="Unassembled WGS sequence"/>
</dbReference>
<dbReference type="RefSeq" id="WP_117919673.1">
    <property type="nucleotide sequence ID" value="NZ_QRID01000023.1"/>
</dbReference>
<dbReference type="SUPFAM" id="SSF46785">
    <property type="entry name" value="Winged helix' DNA-binding domain"/>
    <property type="match status" value="1"/>
</dbReference>